<dbReference type="InterPro" id="IPR000198">
    <property type="entry name" value="RhoGAP_dom"/>
</dbReference>
<dbReference type="InterPro" id="IPR054713">
    <property type="entry name" value="GMIP/FCHO2-like_FCH"/>
</dbReference>
<dbReference type="SMART" id="SM00109">
    <property type="entry name" value="C1"/>
    <property type="match status" value="1"/>
</dbReference>
<evidence type="ECO:0000256" key="1">
    <source>
        <dbReference type="ARBA" id="ARBA00022468"/>
    </source>
</evidence>
<dbReference type="AlphaFoldDB" id="A0AA36H6A3"/>
<evidence type="ECO:0000256" key="4">
    <source>
        <dbReference type="ARBA" id="ARBA00022833"/>
    </source>
</evidence>
<dbReference type="GO" id="GO:0051056">
    <property type="term" value="P:regulation of small GTPase mediated signal transduction"/>
    <property type="evidence" value="ECO:0007669"/>
    <property type="project" value="UniProtKB-ARBA"/>
</dbReference>
<evidence type="ECO:0000259" key="10">
    <source>
        <dbReference type="PROSITE" id="PS50238"/>
    </source>
</evidence>
<evidence type="ECO:0000259" key="11">
    <source>
        <dbReference type="PROSITE" id="PS51741"/>
    </source>
</evidence>
<keyword evidence="1" id="KW-0343">GTPase activation</keyword>
<dbReference type="GO" id="GO:0008270">
    <property type="term" value="F:zinc ion binding"/>
    <property type="evidence" value="ECO:0007669"/>
    <property type="project" value="UniProtKB-KW"/>
</dbReference>
<dbReference type="CDD" id="cd00159">
    <property type="entry name" value="RhoGAP"/>
    <property type="match status" value="1"/>
</dbReference>
<evidence type="ECO:0008006" key="14">
    <source>
        <dbReference type="Google" id="ProtNLM"/>
    </source>
</evidence>
<keyword evidence="4" id="KW-0862">Zinc</keyword>
<dbReference type="GO" id="GO:0007165">
    <property type="term" value="P:signal transduction"/>
    <property type="evidence" value="ECO:0007669"/>
    <property type="project" value="InterPro"/>
</dbReference>
<dbReference type="PROSITE" id="PS50081">
    <property type="entry name" value="ZF_DAG_PE_2"/>
    <property type="match status" value="1"/>
</dbReference>
<dbReference type="SMART" id="SM00055">
    <property type="entry name" value="FCH"/>
    <property type="match status" value="1"/>
</dbReference>
<sequence>MSSASSVCSSNDLDYAALESRIPPTIRRDVERFSMFIARLRASLDVNTNVPDGESMCVSVHAALEMVSESMRDLFKYPQFKTNQVILPSLQLVQSVKDLKFDSAVVDTTRVHNVIDQLESAVLNTIINSHVIQASPSRHFTLGRRPKPSSTEVYSSCHQRSATLQRRHSTFQDIEGNDEHNQLMDLDRILNDRIDGLEIAFERTKAWSTYSKDLLSYIRSRLQLEQDHARRVTALVEACRRDIAKPFMPLRDVFESSFDSDIDLVGRTKETTDHLKARVVEALDARRKEHDIQRGALKLEWQKLTKSLHDCEDMVDKCRVTLKLREESLRKARESTLRTESLNISPSMSTDPVKRRREMEKKKRVEEEAIIKKVEAEKQLAVCSAELRRKRKELECAKERIVEKLRELVFQCDQTTKACASHYFKALATLWVKLPGSYQDLADATRDYPPGGAYMAYLHSLPQRATSSTSLLREGRSDDGIPSYETGSMTSLRRNAINPDDEGQLPDTKRHKKTSVAGRLYETSELSETALSHCVQRTVQPSKCSHCDTLSILYTVQCIDCGAQWHKTCFPKTTQICGQSAQSAGGDRRMSIFGVSLRGHLELQQRNVPLILELTIDELQKRGMRVKGIYRTCGVKSKIEEICEAFERCQGESKVDLEHVHPMNLASVIKLYLRKLPEPLMTFEAYNDWIRFGKKCTGEPDEAQLEELKRLCRRLPRCNYETLKHLMLHLNRVTWFHDSNLMCSSNLSTVVAPSLIWEASASADHTAAITDAQHANKTVQCFITNAFSIFEVDRAKDWDDFFSKYGIEQPPKEEDAGNVSDDEDLVDEENDLEDDEQLFVPQPPTPDLLKSTRRERVDEHMSSCQDSPEAQKRRYEKNIRREKRRSYTTSILISPNAERPVPLIRQKSMEENAALNIQAGDVTVEVSKGQLFLDRDREGCGLQRRQSTKEYSSQDLDCNSTFNKECAKSSAHIISIHNVGDLFPGAEQDVSYV</sequence>
<dbReference type="InterPro" id="IPR027267">
    <property type="entry name" value="AH/BAR_dom_sf"/>
</dbReference>
<dbReference type="InterPro" id="IPR008936">
    <property type="entry name" value="Rho_GTPase_activation_prot"/>
</dbReference>
<dbReference type="PROSITE" id="PS51741">
    <property type="entry name" value="F_BAR"/>
    <property type="match status" value="1"/>
</dbReference>
<reference evidence="12" key="1">
    <citation type="submission" date="2023-07" db="EMBL/GenBank/DDBJ databases">
        <authorList>
            <consortium name="CYATHOMIX"/>
        </authorList>
    </citation>
    <scope>NUCLEOTIDE SEQUENCE</scope>
    <source>
        <strain evidence="12">N/A</strain>
    </source>
</reference>
<dbReference type="Gene3D" id="1.20.1270.60">
    <property type="entry name" value="Arfaptin homology (AH) domain/BAR domain"/>
    <property type="match status" value="1"/>
</dbReference>
<feature type="compositionally biased region" description="Basic and acidic residues" evidence="8">
    <location>
        <begin position="850"/>
        <end position="861"/>
    </location>
</feature>
<dbReference type="InterPro" id="IPR001060">
    <property type="entry name" value="FCH_dom"/>
</dbReference>
<dbReference type="InterPro" id="IPR002219">
    <property type="entry name" value="PKC_DAG/PE"/>
</dbReference>
<proteinExistence type="predicted"/>
<dbReference type="PROSITE" id="PS50238">
    <property type="entry name" value="RHOGAP"/>
    <property type="match status" value="1"/>
</dbReference>
<feature type="domain" description="Phorbol-ester/DAG-type" evidence="9">
    <location>
        <begin position="532"/>
        <end position="577"/>
    </location>
</feature>
<dbReference type="InterPro" id="IPR051025">
    <property type="entry name" value="RhoGAP"/>
</dbReference>
<feature type="region of interest" description="Disordered" evidence="8">
    <location>
        <begin position="494"/>
        <end position="514"/>
    </location>
</feature>
<dbReference type="PANTHER" id="PTHR15228:SF25">
    <property type="entry name" value="F-BAR DOMAIN-CONTAINING PROTEIN"/>
    <property type="match status" value="1"/>
</dbReference>
<evidence type="ECO:0000256" key="3">
    <source>
        <dbReference type="ARBA" id="ARBA00022771"/>
    </source>
</evidence>
<keyword evidence="3" id="KW-0863">Zinc-finger</keyword>
<dbReference type="InterPro" id="IPR031160">
    <property type="entry name" value="F_BAR_dom"/>
</dbReference>
<keyword evidence="5 6" id="KW-0175">Coiled coil</keyword>
<evidence type="ECO:0000256" key="7">
    <source>
        <dbReference type="SAM" id="Coils"/>
    </source>
</evidence>
<name>A0AA36H6A3_CYLNA</name>
<dbReference type="SUPFAM" id="SSF103657">
    <property type="entry name" value="BAR/IMD domain-like"/>
    <property type="match status" value="1"/>
</dbReference>
<evidence type="ECO:0000256" key="6">
    <source>
        <dbReference type="PROSITE-ProRule" id="PRU01077"/>
    </source>
</evidence>
<keyword evidence="13" id="KW-1185">Reference proteome</keyword>
<dbReference type="Gene3D" id="1.10.555.10">
    <property type="entry name" value="Rho GTPase activation protein"/>
    <property type="match status" value="1"/>
</dbReference>
<evidence type="ECO:0000313" key="13">
    <source>
        <dbReference type="Proteomes" id="UP001176961"/>
    </source>
</evidence>
<feature type="coiled-coil region" evidence="7">
    <location>
        <begin position="357"/>
        <end position="407"/>
    </location>
</feature>
<gene>
    <name evidence="12" type="ORF">CYNAS_LOCUS16898</name>
</gene>
<evidence type="ECO:0000256" key="5">
    <source>
        <dbReference type="ARBA" id="ARBA00023054"/>
    </source>
</evidence>
<protein>
    <recommendedName>
        <fullName evidence="14">RhoGAP domain protein</fullName>
    </recommendedName>
</protein>
<feature type="domain" description="F-BAR" evidence="11">
    <location>
        <begin position="184"/>
        <end position="453"/>
    </location>
</feature>
<feature type="region of interest" description="Disordered" evidence="8">
    <location>
        <begin position="828"/>
        <end position="876"/>
    </location>
</feature>
<dbReference type="InterPro" id="IPR046349">
    <property type="entry name" value="C1-like_sf"/>
</dbReference>
<evidence type="ECO:0000313" key="12">
    <source>
        <dbReference type="EMBL" id="CAJ0604915.1"/>
    </source>
</evidence>
<dbReference type="SUPFAM" id="SSF48350">
    <property type="entry name" value="GTPase activation domain, GAP"/>
    <property type="match status" value="1"/>
</dbReference>
<accession>A0AA36H6A3</accession>
<dbReference type="Pfam" id="PF22699">
    <property type="entry name" value="GMIP-like_FCH"/>
    <property type="match status" value="1"/>
</dbReference>
<organism evidence="12 13">
    <name type="scientific">Cylicocyclus nassatus</name>
    <name type="common">Nematode worm</name>
    <dbReference type="NCBI Taxonomy" id="53992"/>
    <lineage>
        <taxon>Eukaryota</taxon>
        <taxon>Metazoa</taxon>
        <taxon>Ecdysozoa</taxon>
        <taxon>Nematoda</taxon>
        <taxon>Chromadorea</taxon>
        <taxon>Rhabditida</taxon>
        <taxon>Rhabditina</taxon>
        <taxon>Rhabditomorpha</taxon>
        <taxon>Strongyloidea</taxon>
        <taxon>Strongylidae</taxon>
        <taxon>Cylicocyclus</taxon>
    </lineage>
</organism>
<evidence type="ECO:0000259" key="9">
    <source>
        <dbReference type="PROSITE" id="PS50081"/>
    </source>
</evidence>
<dbReference type="Proteomes" id="UP001176961">
    <property type="component" value="Unassembled WGS sequence"/>
</dbReference>
<dbReference type="SMART" id="SM00324">
    <property type="entry name" value="RhoGAP"/>
    <property type="match status" value="1"/>
</dbReference>
<dbReference type="SUPFAM" id="SSF57889">
    <property type="entry name" value="Cysteine-rich domain"/>
    <property type="match status" value="1"/>
</dbReference>
<feature type="compositionally biased region" description="Acidic residues" evidence="8">
    <location>
        <begin position="828"/>
        <end position="837"/>
    </location>
</feature>
<evidence type="ECO:0000256" key="2">
    <source>
        <dbReference type="ARBA" id="ARBA00022723"/>
    </source>
</evidence>
<dbReference type="EMBL" id="CATQJL010000316">
    <property type="protein sequence ID" value="CAJ0604915.1"/>
    <property type="molecule type" value="Genomic_DNA"/>
</dbReference>
<evidence type="ECO:0000256" key="8">
    <source>
        <dbReference type="SAM" id="MobiDB-lite"/>
    </source>
</evidence>
<feature type="domain" description="Rho-GAP" evidence="10">
    <location>
        <begin position="595"/>
        <end position="790"/>
    </location>
</feature>
<comment type="caution">
    <text evidence="12">The sequence shown here is derived from an EMBL/GenBank/DDBJ whole genome shotgun (WGS) entry which is preliminary data.</text>
</comment>
<dbReference type="PANTHER" id="PTHR15228">
    <property type="entry name" value="SPERMATHECAL PHYSIOLOGY VARIANT"/>
    <property type="match status" value="1"/>
</dbReference>
<dbReference type="GO" id="GO:0005096">
    <property type="term" value="F:GTPase activator activity"/>
    <property type="evidence" value="ECO:0007669"/>
    <property type="project" value="UniProtKB-KW"/>
</dbReference>
<keyword evidence="2" id="KW-0479">Metal-binding</keyword>
<dbReference type="Pfam" id="PF00620">
    <property type="entry name" value="RhoGAP"/>
    <property type="match status" value="1"/>
</dbReference>